<evidence type="ECO:0000313" key="2">
    <source>
        <dbReference type="Proteomes" id="UP001412067"/>
    </source>
</evidence>
<accession>A0ABR2LH61</accession>
<keyword evidence="2" id="KW-1185">Reference proteome</keyword>
<evidence type="ECO:0000313" key="1">
    <source>
        <dbReference type="EMBL" id="KAK8939924.1"/>
    </source>
</evidence>
<dbReference type="EMBL" id="JBBWWR010000020">
    <property type="protein sequence ID" value="KAK8939924.1"/>
    <property type="molecule type" value="Genomic_DNA"/>
</dbReference>
<reference evidence="1 2" key="1">
    <citation type="journal article" date="2022" name="Nat. Plants">
        <title>Genomes of leafy and leafless Platanthera orchids illuminate the evolution of mycoheterotrophy.</title>
        <authorList>
            <person name="Li M.H."/>
            <person name="Liu K.W."/>
            <person name="Li Z."/>
            <person name="Lu H.C."/>
            <person name="Ye Q.L."/>
            <person name="Zhang D."/>
            <person name="Wang J.Y."/>
            <person name="Li Y.F."/>
            <person name="Zhong Z.M."/>
            <person name="Liu X."/>
            <person name="Yu X."/>
            <person name="Liu D.K."/>
            <person name="Tu X.D."/>
            <person name="Liu B."/>
            <person name="Hao Y."/>
            <person name="Liao X.Y."/>
            <person name="Jiang Y.T."/>
            <person name="Sun W.H."/>
            <person name="Chen J."/>
            <person name="Chen Y.Q."/>
            <person name="Ai Y."/>
            <person name="Zhai J.W."/>
            <person name="Wu S.S."/>
            <person name="Zhou Z."/>
            <person name="Hsiao Y.Y."/>
            <person name="Wu W.L."/>
            <person name="Chen Y.Y."/>
            <person name="Lin Y.F."/>
            <person name="Hsu J.L."/>
            <person name="Li C.Y."/>
            <person name="Wang Z.W."/>
            <person name="Zhao X."/>
            <person name="Zhong W.Y."/>
            <person name="Ma X.K."/>
            <person name="Ma L."/>
            <person name="Huang J."/>
            <person name="Chen G.Z."/>
            <person name="Huang M.Z."/>
            <person name="Huang L."/>
            <person name="Peng D.H."/>
            <person name="Luo Y.B."/>
            <person name="Zou S.Q."/>
            <person name="Chen S.P."/>
            <person name="Lan S."/>
            <person name="Tsai W.C."/>
            <person name="Van de Peer Y."/>
            <person name="Liu Z.J."/>
        </authorList>
    </citation>
    <scope>NUCLEOTIDE SEQUENCE [LARGE SCALE GENOMIC DNA]</scope>
    <source>
        <strain evidence="1">Lor288</strain>
    </source>
</reference>
<proteinExistence type="predicted"/>
<dbReference type="Proteomes" id="UP001412067">
    <property type="component" value="Unassembled WGS sequence"/>
</dbReference>
<gene>
    <name evidence="1" type="ORF">KSP40_PGU012930</name>
</gene>
<comment type="caution">
    <text evidence="1">The sequence shown here is derived from an EMBL/GenBank/DDBJ whole genome shotgun (WGS) entry which is preliminary data.</text>
</comment>
<protein>
    <submittedName>
        <fullName evidence="1">Uncharacterized protein</fullName>
    </submittedName>
</protein>
<name>A0ABR2LH61_9ASPA</name>
<organism evidence="1 2">
    <name type="scientific">Platanthera guangdongensis</name>
    <dbReference type="NCBI Taxonomy" id="2320717"/>
    <lineage>
        <taxon>Eukaryota</taxon>
        <taxon>Viridiplantae</taxon>
        <taxon>Streptophyta</taxon>
        <taxon>Embryophyta</taxon>
        <taxon>Tracheophyta</taxon>
        <taxon>Spermatophyta</taxon>
        <taxon>Magnoliopsida</taxon>
        <taxon>Liliopsida</taxon>
        <taxon>Asparagales</taxon>
        <taxon>Orchidaceae</taxon>
        <taxon>Orchidoideae</taxon>
        <taxon>Orchideae</taxon>
        <taxon>Orchidinae</taxon>
        <taxon>Platanthera</taxon>
    </lineage>
</organism>
<sequence length="62" mass="7411">MTFRSFQLQRSFVMQAFHLSWKKNCTQCLMRWLPLGRIYGLLTQGLIHPVLNMYCLSTRTML</sequence>